<dbReference type="GO" id="GO:0012505">
    <property type="term" value="C:endomembrane system"/>
    <property type="evidence" value="ECO:0007669"/>
    <property type="project" value="UniProtKB-SubCell"/>
</dbReference>
<feature type="compositionally biased region" description="Pro residues" evidence="5">
    <location>
        <begin position="968"/>
        <end position="1004"/>
    </location>
</feature>
<evidence type="ECO:0000256" key="4">
    <source>
        <dbReference type="ARBA" id="ARBA00023136"/>
    </source>
</evidence>
<evidence type="ECO:0000259" key="6">
    <source>
        <dbReference type="Pfam" id="PF12632"/>
    </source>
</evidence>
<dbReference type="GO" id="GO:0017022">
    <property type="term" value="F:myosin binding"/>
    <property type="evidence" value="ECO:0007669"/>
    <property type="project" value="InterPro"/>
</dbReference>
<evidence type="ECO:0000256" key="2">
    <source>
        <dbReference type="ARBA" id="ARBA00022692"/>
    </source>
</evidence>
<feature type="compositionally biased region" description="Low complexity" evidence="5">
    <location>
        <begin position="604"/>
        <end position="635"/>
    </location>
</feature>
<evidence type="ECO:0000313" key="7">
    <source>
        <dbReference type="EMBL" id="CDR48094.1"/>
    </source>
</evidence>
<evidence type="ECO:0000256" key="1">
    <source>
        <dbReference type="ARBA" id="ARBA00004308"/>
    </source>
</evidence>
<dbReference type="EMBL" id="LK052951">
    <property type="protein sequence ID" value="CDR48094.1"/>
    <property type="molecule type" value="Genomic_DNA"/>
</dbReference>
<name>A0A061BDR0_RHOTO</name>
<dbReference type="PRINTS" id="PR01217">
    <property type="entry name" value="PRICHEXTENSN"/>
</dbReference>
<feature type="compositionally biased region" description="Pro residues" evidence="5">
    <location>
        <begin position="889"/>
        <end position="899"/>
    </location>
</feature>
<accession>A0A061BDR0</accession>
<feature type="compositionally biased region" description="Low complexity" evidence="5">
    <location>
        <begin position="247"/>
        <end position="256"/>
    </location>
</feature>
<sequence>MAEAVAYAESPIADYLRQNGEGDDLLPSAPSTNPSLHPSTSASTRTPSPSTPSRPPPPRRTQTRHAASIERVKYALATSALLSAKVGDALQLYPPLETLEKQQAEAGRAKGKGKARPPKGGVVENKAEWPSGWDLAGQGMLERGVLGSAQAALSGLAGALSLFSKQNQASVGNGAGLATVEEEEPRTTPQEAVLASVERFIAASQELDLRVAAALTAIKELECIAHGLGLSDPLPPISRIEARAHAPSSSPTSAPSSNPPPLRALALRTSLSQLLSSALSALLTSTADLNALLPRDSPLLQLQLTAPTPALSPSSSPNHTSQASLSELLRHDTRARLERDEVERWGGASASGGSRPISLAQGEGAAFDPFHPTESTFGGIDRRVAIGDASTPARRGLKSSLGPGSSAGAGSPLRADPPASARKKRPLSLGGLSASLSPSDAQQPPRTPSPSSPAADLTPFLLITLQEALETLHDTRRGVIWRLLESLSHAQSDTAWNAIGGLVDSAARRVGEVAREVGQAHEREFGTSKPEGEGKGLERRRSERRRRSGYYSRTADEIEVELPQSGTSSSSVGTGLTPTTAKARGDALARLNGGPKPAGPPATPTTSSRAPPRSTTPASYANFASSASPSSADNSLASHTHALSLLLRSIQAKLRVVTSDTALLATMRAEEAEERREKVLRTWDGIGKEVEALQGEWSAGGHALKRALGLEVEAEQVEVEEEEEAEVARDAGDEQPEQAGEEEQDAELNPTGAIYATLDSSGQPPSANETLATRQALLDATLSLSLLPPTTDAAAEEKVFEAVAGPPSSSRMYGPDGSKLSRDERIRRMREAREALQRGRESLESSPTKERGSIGGTAGGVEEQQKMVGELREVLRELNREKGRETPEPPRPAATPMTPPRTTTALPPPAVSSPAPMPPKLPPFPTGPRFAPSPPVSPQRSAFAPPPPPPPAVRSPPPFAPSPTTARSPPPAMNRPPPPPPSYAPSGSPPLPPPVLTRSPPPQQQPYQPQQRVKRPSVVQTV</sequence>
<feature type="compositionally biased region" description="Low complexity" evidence="5">
    <location>
        <begin position="427"/>
        <end position="439"/>
    </location>
</feature>
<protein>
    <submittedName>
        <fullName evidence="7">RHTO0S16e01112g1_1</fullName>
    </submittedName>
</protein>
<gene>
    <name evidence="7" type="ORF">RHTO0S_16e01112g</name>
</gene>
<feature type="compositionally biased region" description="Pro residues" evidence="5">
    <location>
        <begin position="944"/>
        <end position="961"/>
    </location>
</feature>
<dbReference type="Pfam" id="PF12632">
    <property type="entry name" value="Vezatin"/>
    <property type="match status" value="1"/>
</dbReference>
<feature type="compositionally biased region" description="Low complexity" evidence="5">
    <location>
        <begin position="307"/>
        <end position="317"/>
    </location>
</feature>
<keyword evidence="2" id="KW-0812">Transmembrane</keyword>
<feature type="region of interest" description="Disordered" evidence="5">
    <location>
        <begin position="243"/>
        <end position="263"/>
    </location>
</feature>
<feature type="compositionally biased region" description="Acidic residues" evidence="5">
    <location>
        <begin position="716"/>
        <end position="725"/>
    </location>
</feature>
<feature type="compositionally biased region" description="Low complexity" evidence="5">
    <location>
        <begin position="565"/>
        <end position="580"/>
    </location>
</feature>
<keyword evidence="3" id="KW-1133">Transmembrane helix</keyword>
<feature type="domain" description="Myosin-binding" evidence="6">
    <location>
        <begin position="192"/>
        <end position="293"/>
    </location>
</feature>
<feature type="compositionally biased region" description="Acidic residues" evidence="5">
    <location>
        <begin position="733"/>
        <end position="746"/>
    </location>
</feature>
<feature type="region of interest" description="Disordered" evidence="5">
    <location>
        <begin position="716"/>
        <end position="748"/>
    </location>
</feature>
<feature type="region of interest" description="Disordered" evidence="5">
    <location>
        <begin position="801"/>
        <end position="1022"/>
    </location>
</feature>
<feature type="region of interest" description="Disordered" evidence="5">
    <location>
        <begin position="518"/>
        <end position="635"/>
    </location>
</feature>
<keyword evidence="4" id="KW-0472">Membrane</keyword>
<feature type="compositionally biased region" description="Pro residues" evidence="5">
    <location>
        <begin position="906"/>
        <end position="937"/>
    </location>
</feature>
<feature type="compositionally biased region" description="Basic and acidic residues" evidence="5">
    <location>
        <begin position="863"/>
        <end position="888"/>
    </location>
</feature>
<feature type="region of interest" description="Disordered" evidence="5">
    <location>
        <begin position="103"/>
        <end position="126"/>
    </location>
</feature>
<evidence type="ECO:0000256" key="3">
    <source>
        <dbReference type="ARBA" id="ARBA00022989"/>
    </source>
</evidence>
<feature type="compositionally biased region" description="Basic and acidic residues" evidence="5">
    <location>
        <begin position="328"/>
        <end position="344"/>
    </location>
</feature>
<proteinExistence type="predicted"/>
<feature type="compositionally biased region" description="Basic and acidic residues" evidence="5">
    <location>
        <begin position="819"/>
        <end position="852"/>
    </location>
</feature>
<feature type="compositionally biased region" description="Low complexity" evidence="5">
    <location>
        <begin position="38"/>
        <end position="48"/>
    </location>
</feature>
<evidence type="ECO:0000256" key="5">
    <source>
        <dbReference type="SAM" id="MobiDB-lite"/>
    </source>
</evidence>
<feature type="region of interest" description="Disordered" evidence="5">
    <location>
        <begin position="16"/>
        <end position="68"/>
    </location>
</feature>
<organism evidence="7">
    <name type="scientific">Rhodotorula toruloides</name>
    <name type="common">Yeast</name>
    <name type="synonym">Rhodosporidium toruloides</name>
    <dbReference type="NCBI Taxonomy" id="5286"/>
    <lineage>
        <taxon>Eukaryota</taxon>
        <taxon>Fungi</taxon>
        <taxon>Dikarya</taxon>
        <taxon>Basidiomycota</taxon>
        <taxon>Pucciniomycotina</taxon>
        <taxon>Microbotryomycetes</taxon>
        <taxon>Sporidiobolales</taxon>
        <taxon>Sporidiobolaceae</taxon>
        <taxon>Rhodotorula</taxon>
    </lineage>
</organism>
<dbReference type="OrthoDB" id="21151at2759"/>
<feature type="compositionally biased region" description="Low complexity" evidence="5">
    <location>
        <begin position="398"/>
        <end position="414"/>
    </location>
</feature>
<feature type="region of interest" description="Disordered" evidence="5">
    <location>
        <begin position="307"/>
        <end position="455"/>
    </location>
</feature>
<comment type="subcellular location">
    <subcellularLocation>
        <location evidence="1">Endomembrane system</location>
    </subcellularLocation>
</comment>
<reference evidence="7" key="1">
    <citation type="journal article" date="2014" name="Genome Announc.">
        <title>Draft genome sequence of Rhodosporidium toruloides CECT1137, an oleaginous yeast of biotechnological interest.</title>
        <authorList>
            <person name="Morin N."/>
            <person name="Calcas X."/>
            <person name="Devillers H."/>
            <person name="Durrens P."/>
            <person name="Sherman D.J."/>
            <person name="Nicaud J.-M."/>
            <person name="Neuveglise C."/>
        </authorList>
    </citation>
    <scope>NUCLEOTIDE SEQUENCE</scope>
    <source>
        <strain evidence="7">CECT1137</strain>
    </source>
</reference>
<feature type="compositionally biased region" description="Basic and acidic residues" evidence="5">
    <location>
        <begin position="518"/>
        <end position="541"/>
    </location>
</feature>
<feature type="compositionally biased region" description="Pro residues" evidence="5">
    <location>
        <begin position="49"/>
        <end position="59"/>
    </location>
</feature>
<dbReference type="AlphaFoldDB" id="A0A061BDR0"/>
<dbReference type="InterPro" id="IPR026859">
    <property type="entry name" value="Myosin-bd"/>
</dbReference>